<evidence type="ECO:0000256" key="4">
    <source>
        <dbReference type="ARBA" id="ARBA00022989"/>
    </source>
</evidence>
<keyword evidence="5 6" id="KW-0472">Membrane</keyword>
<feature type="transmembrane region" description="Helical" evidence="6">
    <location>
        <begin position="12"/>
        <end position="31"/>
    </location>
</feature>
<dbReference type="PANTHER" id="PTHR30250:SF29">
    <property type="entry name" value="POLYSACCHARIDE BIOSYNTHESIS PROTEIN C-TERMINAL DOMAIN-CONTAINING PROTEIN"/>
    <property type="match status" value="1"/>
</dbReference>
<feature type="transmembrane region" description="Helical" evidence="6">
    <location>
        <begin position="130"/>
        <end position="148"/>
    </location>
</feature>
<keyword evidence="8" id="KW-1185">Reference proteome</keyword>
<keyword evidence="2" id="KW-1003">Cell membrane</keyword>
<gene>
    <name evidence="7" type="ORF">LCY76_00385</name>
</gene>
<dbReference type="CDD" id="cd13124">
    <property type="entry name" value="MATE_SpoVB_like"/>
    <property type="match status" value="1"/>
</dbReference>
<feature type="transmembrane region" description="Helical" evidence="6">
    <location>
        <begin position="51"/>
        <end position="71"/>
    </location>
</feature>
<dbReference type="Proteomes" id="UP001139011">
    <property type="component" value="Unassembled WGS sequence"/>
</dbReference>
<organism evidence="7 8">
    <name type="scientific">Fictibacillus marinisediminis</name>
    <dbReference type="NCBI Taxonomy" id="2878389"/>
    <lineage>
        <taxon>Bacteria</taxon>
        <taxon>Bacillati</taxon>
        <taxon>Bacillota</taxon>
        <taxon>Bacilli</taxon>
        <taxon>Bacillales</taxon>
        <taxon>Fictibacillaceae</taxon>
        <taxon>Fictibacillus</taxon>
    </lineage>
</organism>
<feature type="transmembrane region" description="Helical" evidence="6">
    <location>
        <begin position="231"/>
        <end position="253"/>
    </location>
</feature>
<feature type="transmembrane region" description="Helical" evidence="6">
    <location>
        <begin position="413"/>
        <end position="434"/>
    </location>
</feature>
<dbReference type="AlphaFoldDB" id="A0A9X2BB76"/>
<evidence type="ECO:0000256" key="5">
    <source>
        <dbReference type="ARBA" id="ARBA00023136"/>
    </source>
</evidence>
<evidence type="ECO:0000313" key="7">
    <source>
        <dbReference type="EMBL" id="MCK6255131.1"/>
    </source>
</evidence>
<protein>
    <submittedName>
        <fullName evidence="7">Polysaccharide biosynthesis protein</fullName>
    </submittedName>
</protein>
<dbReference type="GO" id="GO:0005886">
    <property type="term" value="C:plasma membrane"/>
    <property type="evidence" value="ECO:0007669"/>
    <property type="project" value="UniProtKB-SubCell"/>
</dbReference>
<feature type="transmembrane region" description="Helical" evidence="6">
    <location>
        <begin position="386"/>
        <end position="407"/>
    </location>
</feature>
<dbReference type="EMBL" id="JAIWJX010000002">
    <property type="protein sequence ID" value="MCK6255131.1"/>
    <property type="molecule type" value="Genomic_DNA"/>
</dbReference>
<evidence type="ECO:0000256" key="6">
    <source>
        <dbReference type="SAM" id="Phobius"/>
    </source>
</evidence>
<dbReference type="RefSeq" id="WP_248251045.1">
    <property type="nucleotide sequence ID" value="NZ_JAIWJX010000002.1"/>
</dbReference>
<dbReference type="InterPro" id="IPR024923">
    <property type="entry name" value="PG_synth_SpoVB"/>
</dbReference>
<dbReference type="PANTHER" id="PTHR30250">
    <property type="entry name" value="PST FAMILY PREDICTED COLANIC ACID TRANSPORTER"/>
    <property type="match status" value="1"/>
</dbReference>
<evidence type="ECO:0000313" key="8">
    <source>
        <dbReference type="Proteomes" id="UP001139011"/>
    </source>
</evidence>
<sequence>MDEQSKRIWHGAFLLTVAMFIVKILSVVYRIPYQNITGNTGFYVFQQVYPFYGIASAFAVAGFPVALSRLLSERSEGLLENERGTIIRSAFTAFIAAGLLLFFLLFFASAKIASWMGDPGLQLPIQATSLIYLTVPFVAVFRGIFQGFEQMKPTAFSQVAEQFVRVACIIGFSYYFISHGYNVYIAGAGASAGSVVGSLAGLLVLVLYFYRSGSRKKSWIVGAKPSRKIAFQLLSAGLLLSLSSMILLLFQLADAFTFVNLLRQNGVPLGEARSLKGIFDRAQPLLQLGTVIATSISLAAVPAVAAAKVRLDSARIQKICGISIKAVFIIGLAAAAGLAVIIEPVNRMLFESAEGSLEIAVLGISILTVSLFLVSTGLLQGMGYSTYPVMSVSAAFIVKVAGNLAMMPLWGPMGASFATVLASIAAAAINLVILERTTGFAAAEKFYGIRIGGAAAVMSLTAWLIKSGLDRVMTESRLAEAVISLAASAGGGVALFVALTTANVLKVEELVRIPKLQKLQHMLKRWKERRS</sequence>
<dbReference type="PIRSF" id="PIRSF038958">
    <property type="entry name" value="PG_synth_SpoVB"/>
    <property type="match status" value="1"/>
</dbReference>
<evidence type="ECO:0000256" key="2">
    <source>
        <dbReference type="ARBA" id="ARBA00022475"/>
    </source>
</evidence>
<feature type="transmembrane region" description="Helical" evidence="6">
    <location>
        <begin position="359"/>
        <end position="379"/>
    </location>
</feature>
<dbReference type="Pfam" id="PF01943">
    <property type="entry name" value="Polysacc_synt"/>
    <property type="match status" value="1"/>
</dbReference>
<comment type="subcellular location">
    <subcellularLocation>
        <location evidence="1">Cell membrane</location>
        <topology evidence="1">Multi-pass membrane protein</topology>
    </subcellularLocation>
</comment>
<dbReference type="InterPro" id="IPR002797">
    <property type="entry name" value="Polysacc_synth"/>
</dbReference>
<name>A0A9X2BB76_9BACL</name>
<feature type="transmembrane region" description="Helical" evidence="6">
    <location>
        <begin position="183"/>
        <end position="210"/>
    </location>
</feature>
<accession>A0A9X2BB76</accession>
<feature type="transmembrane region" description="Helical" evidence="6">
    <location>
        <begin position="285"/>
        <end position="307"/>
    </location>
</feature>
<keyword evidence="3 6" id="KW-0812">Transmembrane</keyword>
<comment type="caution">
    <text evidence="7">The sequence shown here is derived from an EMBL/GenBank/DDBJ whole genome shotgun (WGS) entry which is preliminary data.</text>
</comment>
<feature type="transmembrane region" description="Helical" evidence="6">
    <location>
        <begin position="91"/>
        <end position="110"/>
    </location>
</feature>
<keyword evidence="4 6" id="KW-1133">Transmembrane helix</keyword>
<feature type="transmembrane region" description="Helical" evidence="6">
    <location>
        <begin position="485"/>
        <end position="505"/>
    </location>
</feature>
<feature type="transmembrane region" description="Helical" evidence="6">
    <location>
        <begin position="160"/>
        <end position="177"/>
    </location>
</feature>
<reference evidence="7" key="1">
    <citation type="submission" date="2021-09" db="EMBL/GenBank/DDBJ databases">
        <title>Genome analysis of Fictibacillus sp. KIGAM418 isolated from marine sediment.</title>
        <authorList>
            <person name="Seo M.-J."/>
            <person name="Cho E.-S."/>
            <person name="Hwang C.Y."/>
        </authorList>
    </citation>
    <scope>NUCLEOTIDE SEQUENCE</scope>
    <source>
        <strain evidence="7">KIGAM418</strain>
    </source>
</reference>
<evidence type="ECO:0000256" key="3">
    <source>
        <dbReference type="ARBA" id="ARBA00022692"/>
    </source>
</evidence>
<evidence type="ECO:0000256" key="1">
    <source>
        <dbReference type="ARBA" id="ARBA00004651"/>
    </source>
</evidence>
<dbReference type="InterPro" id="IPR050833">
    <property type="entry name" value="Poly_Biosynth_Transport"/>
</dbReference>
<feature type="transmembrane region" description="Helical" evidence="6">
    <location>
        <begin position="319"/>
        <end position="339"/>
    </location>
</feature>
<proteinExistence type="predicted"/>
<feature type="transmembrane region" description="Helical" evidence="6">
    <location>
        <begin position="446"/>
        <end position="465"/>
    </location>
</feature>